<evidence type="ECO:0000313" key="1">
    <source>
        <dbReference type="EMBL" id="GCB81363.1"/>
    </source>
</evidence>
<accession>A0A401Q7M4</accession>
<proteinExistence type="predicted"/>
<organism evidence="1 2">
    <name type="scientific">Scyliorhinus torazame</name>
    <name type="common">Cloudy catshark</name>
    <name type="synonym">Catulus torazame</name>
    <dbReference type="NCBI Taxonomy" id="75743"/>
    <lineage>
        <taxon>Eukaryota</taxon>
        <taxon>Metazoa</taxon>
        <taxon>Chordata</taxon>
        <taxon>Craniata</taxon>
        <taxon>Vertebrata</taxon>
        <taxon>Chondrichthyes</taxon>
        <taxon>Elasmobranchii</taxon>
        <taxon>Galeomorphii</taxon>
        <taxon>Galeoidea</taxon>
        <taxon>Carcharhiniformes</taxon>
        <taxon>Scyliorhinidae</taxon>
        <taxon>Scyliorhinus</taxon>
    </lineage>
</organism>
<reference evidence="1 2" key="1">
    <citation type="journal article" date="2018" name="Nat. Ecol. Evol.">
        <title>Shark genomes provide insights into elasmobranch evolution and the origin of vertebrates.</title>
        <authorList>
            <person name="Hara Y"/>
            <person name="Yamaguchi K"/>
            <person name="Onimaru K"/>
            <person name="Kadota M"/>
            <person name="Koyanagi M"/>
            <person name="Keeley SD"/>
            <person name="Tatsumi K"/>
            <person name="Tanaka K"/>
            <person name="Motone F"/>
            <person name="Kageyama Y"/>
            <person name="Nozu R"/>
            <person name="Adachi N"/>
            <person name="Nishimura O"/>
            <person name="Nakagawa R"/>
            <person name="Tanegashima C"/>
            <person name="Kiyatake I"/>
            <person name="Matsumoto R"/>
            <person name="Murakumo K"/>
            <person name="Nishida K"/>
            <person name="Terakita A"/>
            <person name="Kuratani S"/>
            <person name="Sato K"/>
            <person name="Hyodo S Kuraku.S."/>
        </authorList>
    </citation>
    <scope>NUCLEOTIDE SEQUENCE [LARGE SCALE GENOMIC DNA]</scope>
</reference>
<dbReference type="AlphaFoldDB" id="A0A401Q7M4"/>
<protein>
    <submittedName>
        <fullName evidence="1">Uncharacterized protein</fullName>
    </submittedName>
</protein>
<evidence type="ECO:0000313" key="2">
    <source>
        <dbReference type="Proteomes" id="UP000288216"/>
    </source>
</evidence>
<dbReference type="EMBL" id="BFAA01025367">
    <property type="protein sequence ID" value="GCB81363.1"/>
    <property type="molecule type" value="Genomic_DNA"/>
</dbReference>
<dbReference type="Proteomes" id="UP000288216">
    <property type="component" value="Unassembled WGS sequence"/>
</dbReference>
<name>A0A401Q7M4_SCYTO</name>
<keyword evidence="2" id="KW-1185">Reference proteome</keyword>
<sequence>MSVLKGVDILPDTCRKNGKGTCRDSKCYVGKDIVPSLDCDTGRYCCAYVHRKSTARLLAARSPNIADELNIRSN</sequence>
<gene>
    <name evidence="1" type="ORF">scyTo_0022991</name>
</gene>
<comment type="caution">
    <text evidence="1">The sequence shown here is derived from an EMBL/GenBank/DDBJ whole genome shotgun (WGS) entry which is preliminary data.</text>
</comment>